<keyword evidence="6 8" id="KW-1133">Transmembrane helix</keyword>
<feature type="transmembrane region" description="Helical" evidence="8">
    <location>
        <begin position="7"/>
        <end position="25"/>
    </location>
</feature>
<name>A0A2T0T872_9BACT</name>
<keyword evidence="3" id="KW-1003">Cell membrane</keyword>
<dbReference type="InterPro" id="IPR018107">
    <property type="entry name" value="Na-dicarboxylate_symporter_CS"/>
</dbReference>
<dbReference type="PRINTS" id="PR00173">
    <property type="entry name" value="EDTRNSPORT"/>
</dbReference>
<keyword evidence="2" id="KW-0813">Transport</keyword>
<feature type="transmembrane region" description="Helical" evidence="8">
    <location>
        <begin position="98"/>
        <end position="120"/>
    </location>
</feature>
<comment type="subcellular location">
    <subcellularLocation>
        <location evidence="1">Cell membrane</location>
        <topology evidence="1">Multi-pass membrane protein</topology>
    </subcellularLocation>
</comment>
<feature type="transmembrane region" description="Helical" evidence="8">
    <location>
        <begin position="148"/>
        <end position="169"/>
    </location>
</feature>
<keyword evidence="4 8" id="KW-0812">Transmembrane</keyword>
<dbReference type="AlphaFoldDB" id="A0A2T0T872"/>
<evidence type="ECO:0000313" key="10">
    <source>
        <dbReference type="Proteomes" id="UP000238375"/>
    </source>
</evidence>
<dbReference type="Proteomes" id="UP000238375">
    <property type="component" value="Unassembled WGS sequence"/>
</dbReference>
<dbReference type="GO" id="GO:0015366">
    <property type="term" value="F:malate:proton symporter activity"/>
    <property type="evidence" value="ECO:0007669"/>
    <property type="project" value="TreeGrafter"/>
</dbReference>
<evidence type="ECO:0000256" key="5">
    <source>
        <dbReference type="ARBA" id="ARBA00022847"/>
    </source>
</evidence>
<dbReference type="GO" id="GO:0005886">
    <property type="term" value="C:plasma membrane"/>
    <property type="evidence" value="ECO:0007669"/>
    <property type="project" value="UniProtKB-SubCell"/>
</dbReference>
<dbReference type="GO" id="GO:0015141">
    <property type="term" value="F:succinate transmembrane transporter activity"/>
    <property type="evidence" value="ECO:0007669"/>
    <property type="project" value="TreeGrafter"/>
</dbReference>
<dbReference type="Gene3D" id="1.10.3860.10">
    <property type="entry name" value="Sodium:dicarboxylate symporter"/>
    <property type="match status" value="1"/>
</dbReference>
<sequence length="442" mass="47959">MKRLFTNLTFWVLTAITLGILLGHFRPDLALLPVLDAPIKTRFMGQELSIGTTFSELLSGTFISLVKLFISPIIFLTITLGIVSMGDLKKVGKVGAKALLYFEVVTTVALIIGVIVANVIRPGDGVATAQLKGGDISKYTKGATEFSWWQFFLDNVTLQVLVLAILTGVALSRYSGRDRIVDWFNLASKYIFWGLHKVMILAPIGALGGMAYTVGKYGLGTLLPLAKLMGTVYTTMAVFIFGVLGLILRSCRVNILQFLRYIREELLIVLGTSSSEAALPSLIDKLQRMGCAKSVVGLVVPAGYSFNLDGTTIYLSMATIFLAQVFNVHLDLTQTLTIIGILMVTSKGAAGVTGSGFVVLASTLTAVKAIPLEGLALLLGVDRFMSEARSITNFIGNGVATIWLSNNENALDRTQMERAFSRTPDLEDIREDNQTVLPTREE</sequence>
<dbReference type="PANTHER" id="PTHR42865">
    <property type="entry name" value="PROTON/GLUTAMATE-ASPARTATE SYMPORTER"/>
    <property type="match status" value="1"/>
</dbReference>
<protein>
    <submittedName>
        <fullName evidence="9">Aerobic C4-dicarboxylate transport protein</fullName>
    </submittedName>
</protein>
<dbReference type="GO" id="GO:0015138">
    <property type="term" value="F:fumarate transmembrane transporter activity"/>
    <property type="evidence" value="ECO:0007669"/>
    <property type="project" value="TreeGrafter"/>
</dbReference>
<evidence type="ECO:0000256" key="3">
    <source>
        <dbReference type="ARBA" id="ARBA00022475"/>
    </source>
</evidence>
<feature type="transmembrane region" description="Helical" evidence="8">
    <location>
        <begin position="190"/>
        <end position="212"/>
    </location>
</feature>
<feature type="transmembrane region" description="Helical" evidence="8">
    <location>
        <begin position="232"/>
        <end position="251"/>
    </location>
</feature>
<comment type="caution">
    <text evidence="9">The sequence shown here is derived from an EMBL/GenBank/DDBJ whole genome shotgun (WGS) entry which is preliminary data.</text>
</comment>
<keyword evidence="10" id="KW-1185">Reference proteome</keyword>
<keyword evidence="7 8" id="KW-0472">Membrane</keyword>
<evidence type="ECO:0000313" key="9">
    <source>
        <dbReference type="EMBL" id="PRY41855.1"/>
    </source>
</evidence>
<evidence type="ECO:0000256" key="2">
    <source>
        <dbReference type="ARBA" id="ARBA00022448"/>
    </source>
</evidence>
<dbReference type="OrthoDB" id="9768885at2"/>
<evidence type="ECO:0000256" key="6">
    <source>
        <dbReference type="ARBA" id="ARBA00022989"/>
    </source>
</evidence>
<dbReference type="InterPro" id="IPR001991">
    <property type="entry name" value="Na-dicarboxylate_symporter"/>
</dbReference>
<keyword evidence="5" id="KW-0769">Symport</keyword>
<organism evidence="9 10">
    <name type="scientific">Spirosoma oryzae</name>
    <dbReference type="NCBI Taxonomy" id="1469603"/>
    <lineage>
        <taxon>Bacteria</taxon>
        <taxon>Pseudomonadati</taxon>
        <taxon>Bacteroidota</taxon>
        <taxon>Cytophagia</taxon>
        <taxon>Cytophagales</taxon>
        <taxon>Cytophagaceae</taxon>
        <taxon>Spirosoma</taxon>
    </lineage>
</organism>
<evidence type="ECO:0000256" key="8">
    <source>
        <dbReference type="SAM" id="Phobius"/>
    </source>
</evidence>
<evidence type="ECO:0000256" key="7">
    <source>
        <dbReference type="ARBA" id="ARBA00023136"/>
    </source>
</evidence>
<accession>A0A2T0T872</accession>
<dbReference type="RefSeq" id="WP_106137065.1">
    <property type="nucleotide sequence ID" value="NZ_PVTE01000005.1"/>
</dbReference>
<dbReference type="PROSITE" id="PS00714">
    <property type="entry name" value="NA_DICARBOXYL_SYMP_2"/>
    <property type="match status" value="1"/>
</dbReference>
<proteinExistence type="predicted"/>
<reference evidence="9 10" key="1">
    <citation type="submission" date="2018-03" db="EMBL/GenBank/DDBJ databases">
        <title>Genomic Encyclopedia of Archaeal and Bacterial Type Strains, Phase II (KMG-II): from individual species to whole genera.</title>
        <authorList>
            <person name="Goeker M."/>
        </authorList>
    </citation>
    <scope>NUCLEOTIDE SEQUENCE [LARGE SCALE GENOMIC DNA]</scope>
    <source>
        <strain evidence="9 10">DSM 28354</strain>
    </source>
</reference>
<feature type="transmembrane region" description="Helical" evidence="8">
    <location>
        <begin position="62"/>
        <end position="86"/>
    </location>
</feature>
<gene>
    <name evidence="9" type="ORF">CLV58_10554</name>
</gene>
<evidence type="ECO:0000256" key="1">
    <source>
        <dbReference type="ARBA" id="ARBA00004651"/>
    </source>
</evidence>
<dbReference type="FunFam" id="1.10.3860.10:FF:000001">
    <property type="entry name" value="C4-dicarboxylate transport protein"/>
    <property type="match status" value="1"/>
</dbReference>
<dbReference type="InterPro" id="IPR036458">
    <property type="entry name" value="Na:dicarbo_symporter_sf"/>
</dbReference>
<evidence type="ECO:0000256" key="4">
    <source>
        <dbReference type="ARBA" id="ARBA00022692"/>
    </source>
</evidence>
<dbReference type="EMBL" id="PVTE01000005">
    <property type="protein sequence ID" value="PRY41855.1"/>
    <property type="molecule type" value="Genomic_DNA"/>
</dbReference>
<dbReference type="GO" id="GO:0070778">
    <property type="term" value="P:L-aspartate transmembrane transport"/>
    <property type="evidence" value="ECO:0007669"/>
    <property type="project" value="TreeGrafter"/>
</dbReference>
<dbReference type="Pfam" id="PF00375">
    <property type="entry name" value="SDF"/>
    <property type="match status" value="1"/>
</dbReference>
<dbReference type="PANTHER" id="PTHR42865:SF1">
    <property type="entry name" value="AEROBIC C4-DICARBOXYLATE TRANSPORT PROTEIN"/>
    <property type="match status" value="1"/>
</dbReference>
<dbReference type="SUPFAM" id="SSF118215">
    <property type="entry name" value="Proton glutamate symport protein"/>
    <property type="match status" value="1"/>
</dbReference>